<sequence>MSLHYMGHDLFMTRHVYDSPTRIATPTSSSSSLFISFMLYMGKLVLFYCYKHACMFVYRKIPFHDLHSCCNYYYMKRERKCCFHFSEVAATEKERDSRRDIKLPKKIEERKRNKYVR</sequence>
<keyword evidence="3" id="KW-1185">Reference proteome</keyword>
<protein>
    <submittedName>
        <fullName evidence="2">Uncharacterized protein</fullName>
    </submittedName>
</protein>
<keyword evidence="1" id="KW-1133">Transmembrane helix</keyword>
<name>A0AAP0L5L3_9MAGN</name>
<gene>
    <name evidence="2" type="ORF">Scep_000032</name>
</gene>
<accession>A0AAP0L5L3</accession>
<evidence type="ECO:0000256" key="1">
    <source>
        <dbReference type="SAM" id="Phobius"/>
    </source>
</evidence>
<comment type="caution">
    <text evidence="2">The sequence shown here is derived from an EMBL/GenBank/DDBJ whole genome shotgun (WGS) entry which is preliminary data.</text>
</comment>
<dbReference type="Proteomes" id="UP001419268">
    <property type="component" value="Unassembled WGS sequence"/>
</dbReference>
<keyword evidence="1" id="KW-0472">Membrane</keyword>
<organism evidence="2 3">
    <name type="scientific">Stephania cephalantha</name>
    <dbReference type="NCBI Taxonomy" id="152367"/>
    <lineage>
        <taxon>Eukaryota</taxon>
        <taxon>Viridiplantae</taxon>
        <taxon>Streptophyta</taxon>
        <taxon>Embryophyta</taxon>
        <taxon>Tracheophyta</taxon>
        <taxon>Spermatophyta</taxon>
        <taxon>Magnoliopsida</taxon>
        <taxon>Ranunculales</taxon>
        <taxon>Menispermaceae</taxon>
        <taxon>Menispermoideae</taxon>
        <taxon>Cissampelideae</taxon>
        <taxon>Stephania</taxon>
    </lineage>
</organism>
<dbReference type="EMBL" id="JBBNAG010000001">
    <property type="protein sequence ID" value="KAK9164841.1"/>
    <property type="molecule type" value="Genomic_DNA"/>
</dbReference>
<proteinExistence type="predicted"/>
<keyword evidence="1" id="KW-0812">Transmembrane</keyword>
<reference evidence="2 3" key="1">
    <citation type="submission" date="2024-01" db="EMBL/GenBank/DDBJ databases">
        <title>Genome assemblies of Stephania.</title>
        <authorList>
            <person name="Yang L."/>
        </authorList>
    </citation>
    <scope>NUCLEOTIDE SEQUENCE [LARGE SCALE GENOMIC DNA]</scope>
    <source>
        <strain evidence="2">JXDWG</strain>
        <tissue evidence="2">Leaf</tissue>
    </source>
</reference>
<feature type="transmembrane region" description="Helical" evidence="1">
    <location>
        <begin position="32"/>
        <end position="50"/>
    </location>
</feature>
<evidence type="ECO:0000313" key="3">
    <source>
        <dbReference type="Proteomes" id="UP001419268"/>
    </source>
</evidence>
<dbReference type="AlphaFoldDB" id="A0AAP0L5L3"/>
<evidence type="ECO:0000313" key="2">
    <source>
        <dbReference type="EMBL" id="KAK9164841.1"/>
    </source>
</evidence>